<organism evidence="2 3">
    <name type="scientific">Methanofollis formosanus</name>
    <dbReference type="NCBI Taxonomy" id="299308"/>
    <lineage>
        <taxon>Archaea</taxon>
        <taxon>Methanobacteriati</taxon>
        <taxon>Methanobacteriota</taxon>
        <taxon>Stenosarchaea group</taxon>
        <taxon>Methanomicrobia</taxon>
        <taxon>Methanomicrobiales</taxon>
        <taxon>Methanomicrobiaceae</taxon>
        <taxon>Methanofollis</taxon>
    </lineage>
</organism>
<name>A0A8G1EH99_9EURY</name>
<dbReference type="Proteomes" id="UP000826709">
    <property type="component" value="Chromosome"/>
</dbReference>
<reference evidence="2" key="1">
    <citation type="journal article" date="2005" name="Int. J. Syst. Evol. Microbiol.">
        <title>Methanofollis formosanus sp. nov., isolated from a fish pond.</title>
        <authorList>
            <person name="Wu S.Y."/>
            <person name="Chen S.C."/>
            <person name="Lai M.C."/>
        </authorList>
    </citation>
    <scope>NUCLEOTIDE SEQUENCE</scope>
    <source>
        <strain evidence="2">ML15</strain>
    </source>
</reference>
<evidence type="ECO:0000313" key="3">
    <source>
        <dbReference type="Proteomes" id="UP000826709"/>
    </source>
</evidence>
<feature type="region of interest" description="Disordered" evidence="1">
    <location>
        <begin position="1"/>
        <end position="28"/>
    </location>
</feature>
<feature type="compositionally biased region" description="Low complexity" evidence="1">
    <location>
        <begin position="19"/>
        <end position="28"/>
    </location>
</feature>
<dbReference type="RefSeq" id="WP_220681064.1">
    <property type="nucleotide sequence ID" value="NZ_CP037968.1"/>
</dbReference>
<proteinExistence type="predicted"/>
<reference evidence="2" key="2">
    <citation type="submission" date="2019-03" db="EMBL/GenBank/DDBJ databases">
        <authorList>
            <person name="Chen S.-C."/>
            <person name="Wu S.-Y."/>
            <person name="Lai M.-C."/>
        </authorList>
    </citation>
    <scope>NUCLEOTIDE SEQUENCE</scope>
    <source>
        <strain evidence="2">ML15</strain>
    </source>
</reference>
<accession>A0A8G1EH99</accession>
<dbReference type="AlphaFoldDB" id="A0A8G1EH99"/>
<sequence length="94" mass="10383">MTQKEGHFEKGRWVEYEEPAPAAPSAPSVDDLIDEASKSVRRAVGDVTALGRHLFLTEEGRGHLEKKARDAGSALERAVNEVAEKARKGREKKE</sequence>
<protein>
    <submittedName>
        <fullName evidence="2">Uncharacterized protein</fullName>
    </submittedName>
</protein>
<dbReference type="EMBL" id="CP037968">
    <property type="protein sequence ID" value="QYZ79757.1"/>
    <property type="molecule type" value="Genomic_DNA"/>
</dbReference>
<gene>
    <name evidence="2" type="ORF">E2N92_10115</name>
</gene>
<feature type="compositionally biased region" description="Basic and acidic residues" evidence="1">
    <location>
        <begin position="1"/>
        <end position="15"/>
    </location>
</feature>
<keyword evidence="3" id="KW-1185">Reference proteome</keyword>
<dbReference type="OrthoDB" id="116385at2157"/>
<evidence type="ECO:0000313" key="2">
    <source>
        <dbReference type="EMBL" id="QYZ79757.1"/>
    </source>
</evidence>
<dbReference type="KEGG" id="mfk:E2N92_10115"/>
<evidence type="ECO:0000256" key="1">
    <source>
        <dbReference type="SAM" id="MobiDB-lite"/>
    </source>
</evidence>